<dbReference type="EMBL" id="VSSQ01001641">
    <property type="protein sequence ID" value="MPM10024.1"/>
    <property type="molecule type" value="Genomic_DNA"/>
</dbReference>
<sequence length="125" mass="14094">MDRGKGFAYCGLACCLCSEREHCVGCRNDGCTGKDWCKHFVCCKARGYTGCWACPDFPCDALMFANPRIRAFASFLQRHSESELAEILEHNEAEGFVYHYENKLVGDYDSLGDEDAILSYLEHSL</sequence>
<dbReference type="AlphaFoldDB" id="A0A644X790"/>
<accession>A0A644X790</accession>
<comment type="caution">
    <text evidence="1">The sequence shown here is derived from an EMBL/GenBank/DDBJ whole genome shotgun (WGS) entry which is preliminary data.</text>
</comment>
<protein>
    <recommendedName>
        <fullName evidence="2">DUF3795 domain-containing protein</fullName>
    </recommendedName>
</protein>
<evidence type="ECO:0000313" key="1">
    <source>
        <dbReference type="EMBL" id="MPM10024.1"/>
    </source>
</evidence>
<name>A0A644X790_9ZZZZ</name>
<proteinExistence type="predicted"/>
<dbReference type="Pfam" id="PF12675">
    <property type="entry name" value="DUF3795"/>
    <property type="match status" value="1"/>
</dbReference>
<evidence type="ECO:0008006" key="2">
    <source>
        <dbReference type="Google" id="ProtNLM"/>
    </source>
</evidence>
<gene>
    <name evidence="1" type="ORF">SDC9_56348</name>
</gene>
<organism evidence="1">
    <name type="scientific">bioreactor metagenome</name>
    <dbReference type="NCBI Taxonomy" id="1076179"/>
    <lineage>
        <taxon>unclassified sequences</taxon>
        <taxon>metagenomes</taxon>
        <taxon>ecological metagenomes</taxon>
    </lineage>
</organism>
<dbReference type="InterPro" id="IPR024227">
    <property type="entry name" value="DUF3795"/>
</dbReference>
<reference evidence="1" key="1">
    <citation type="submission" date="2019-08" db="EMBL/GenBank/DDBJ databases">
        <authorList>
            <person name="Kucharzyk K."/>
            <person name="Murdoch R.W."/>
            <person name="Higgins S."/>
            <person name="Loffler F."/>
        </authorList>
    </citation>
    <scope>NUCLEOTIDE SEQUENCE</scope>
</reference>